<accession>A0ACC0UYG8</accession>
<reference evidence="1" key="1">
    <citation type="submission" date="2022-10" db="EMBL/GenBank/DDBJ databases">
        <title>Complete Genome of Trichothecium roseum strain YXFP-22015, a Plant Pathogen Isolated from Citrus.</title>
        <authorList>
            <person name="Wang Y."/>
            <person name="Zhu L."/>
        </authorList>
    </citation>
    <scope>NUCLEOTIDE SEQUENCE</scope>
    <source>
        <strain evidence="1">YXFP-22015</strain>
    </source>
</reference>
<keyword evidence="2" id="KW-1185">Reference proteome</keyword>
<proteinExistence type="predicted"/>
<gene>
    <name evidence="1" type="ORF">N3K66_005482</name>
</gene>
<protein>
    <submittedName>
        <fullName evidence="1">Uncharacterized protein</fullName>
    </submittedName>
</protein>
<sequence length="196" mass="22528">MADNVAKKPKIKLEHKIKPEPGVKKEEKENISWRHLPDMPQAPPPRPASQKRKASENHGESRSTLWSIPEYGGRPGALPLFPRPGKRRRYRAYGGPVRGFCVLCGGWDHKRSNCYEPMACLHDNMEVRLCDPGVLKALYLSGNHYNIRRVQNQSMVYRMNGTDVQIDNEARLYVYYDEYEDIYIATVLGTDIQVEV</sequence>
<evidence type="ECO:0000313" key="2">
    <source>
        <dbReference type="Proteomes" id="UP001163324"/>
    </source>
</evidence>
<dbReference type="EMBL" id="CM047944">
    <property type="protein sequence ID" value="KAI9899021.1"/>
    <property type="molecule type" value="Genomic_DNA"/>
</dbReference>
<comment type="caution">
    <text evidence="1">The sequence shown here is derived from an EMBL/GenBank/DDBJ whole genome shotgun (WGS) entry which is preliminary data.</text>
</comment>
<name>A0ACC0UYG8_9HYPO</name>
<dbReference type="Proteomes" id="UP001163324">
    <property type="component" value="Chromosome 5"/>
</dbReference>
<evidence type="ECO:0000313" key="1">
    <source>
        <dbReference type="EMBL" id="KAI9899021.1"/>
    </source>
</evidence>
<organism evidence="1 2">
    <name type="scientific">Trichothecium roseum</name>
    <dbReference type="NCBI Taxonomy" id="47278"/>
    <lineage>
        <taxon>Eukaryota</taxon>
        <taxon>Fungi</taxon>
        <taxon>Dikarya</taxon>
        <taxon>Ascomycota</taxon>
        <taxon>Pezizomycotina</taxon>
        <taxon>Sordariomycetes</taxon>
        <taxon>Hypocreomycetidae</taxon>
        <taxon>Hypocreales</taxon>
        <taxon>Hypocreales incertae sedis</taxon>
        <taxon>Trichothecium</taxon>
    </lineage>
</organism>